<evidence type="ECO:0000313" key="5">
    <source>
        <dbReference type="Proteomes" id="UP000176867"/>
    </source>
</evidence>
<dbReference type="EC" id="1.1.1.133" evidence="2"/>
<evidence type="ECO:0000256" key="1">
    <source>
        <dbReference type="ARBA" id="ARBA00010944"/>
    </source>
</evidence>
<dbReference type="Proteomes" id="UP000176867">
    <property type="component" value="Unassembled WGS sequence"/>
</dbReference>
<evidence type="ECO:0000313" key="4">
    <source>
        <dbReference type="EMBL" id="OGG93193.1"/>
    </source>
</evidence>
<accession>A0A1F6G504</accession>
<dbReference type="Gene3D" id="3.40.50.720">
    <property type="entry name" value="NAD(P)-binding Rossmann-like Domain"/>
    <property type="match status" value="1"/>
</dbReference>
<comment type="pathway">
    <text evidence="2">Carbohydrate biosynthesis; dTDP-L-rhamnose biosynthesis.</text>
</comment>
<dbReference type="GO" id="GO:0019305">
    <property type="term" value="P:dTDP-rhamnose biosynthetic process"/>
    <property type="evidence" value="ECO:0007669"/>
    <property type="project" value="UniProtKB-UniPathway"/>
</dbReference>
<evidence type="ECO:0000259" key="3">
    <source>
        <dbReference type="Pfam" id="PF04321"/>
    </source>
</evidence>
<dbReference type="STRING" id="1798533.A2609_02960"/>
<dbReference type="CDD" id="cd05254">
    <property type="entry name" value="dTDP_HR_like_SDR_e"/>
    <property type="match status" value="1"/>
</dbReference>
<protein>
    <recommendedName>
        <fullName evidence="2">dTDP-4-dehydrorhamnose reductase</fullName>
        <ecNumber evidence="2">1.1.1.133</ecNumber>
    </recommendedName>
</protein>
<comment type="caution">
    <text evidence="4">The sequence shown here is derived from an EMBL/GenBank/DDBJ whole genome shotgun (WGS) entry which is preliminary data.</text>
</comment>
<comment type="function">
    <text evidence="2">Catalyzes the reduction of dTDP-6-deoxy-L-lyxo-4-hexulose to yield dTDP-L-rhamnose.</text>
</comment>
<dbReference type="PANTHER" id="PTHR10491:SF4">
    <property type="entry name" value="METHIONINE ADENOSYLTRANSFERASE 2 SUBUNIT BETA"/>
    <property type="match status" value="1"/>
</dbReference>
<dbReference type="GO" id="GO:0008831">
    <property type="term" value="F:dTDP-4-dehydrorhamnose reductase activity"/>
    <property type="evidence" value="ECO:0007669"/>
    <property type="project" value="UniProtKB-EC"/>
</dbReference>
<dbReference type="InterPro" id="IPR036291">
    <property type="entry name" value="NAD(P)-bd_dom_sf"/>
</dbReference>
<proteinExistence type="inferred from homology"/>
<keyword evidence="2" id="KW-0560">Oxidoreductase</keyword>
<sequence>MENVLITGGSGMVGSYIDFGTRLTHEELDVTDLSSVMKICKGQQPSVIIHLAAATDLVRCEREPAYAFLINAVGTYTMALAARNVGAKLVYVSTSGVFDGIKKDPYTESDTPNPLNEYGHSKYLGELAVRGILDNFLIVRTSWIFGGGKERDTKFVGKILQKRDEKEVRAVTDRRGSPTYAKDLVKALQTLIKQDTHGIVHVGGGVATRYEVAREALTLAGSQTKITPAISADFPSNYKSGENESMPCSPLMRPWQEALAEYIHTEWHDVLE</sequence>
<dbReference type="AlphaFoldDB" id="A0A1F6G504"/>
<dbReference type="UniPathway" id="UPA00124"/>
<dbReference type="Pfam" id="PF04321">
    <property type="entry name" value="RmlD_sub_bind"/>
    <property type="match status" value="1"/>
</dbReference>
<dbReference type="InterPro" id="IPR029903">
    <property type="entry name" value="RmlD-like-bd"/>
</dbReference>
<dbReference type="EMBL" id="MFMU01000011">
    <property type="protein sequence ID" value="OGG93193.1"/>
    <property type="molecule type" value="Genomic_DNA"/>
</dbReference>
<dbReference type="InterPro" id="IPR005913">
    <property type="entry name" value="dTDP_dehydrorham_reduct"/>
</dbReference>
<keyword evidence="2" id="KW-0521">NADP</keyword>
<dbReference type="Gene3D" id="3.90.25.10">
    <property type="entry name" value="UDP-galactose 4-epimerase, domain 1"/>
    <property type="match status" value="1"/>
</dbReference>
<feature type="domain" description="RmlD-like substrate binding" evidence="3">
    <location>
        <begin position="3"/>
        <end position="263"/>
    </location>
</feature>
<comment type="similarity">
    <text evidence="1 2">Belongs to the dTDP-4-dehydrorhamnose reductase family.</text>
</comment>
<evidence type="ECO:0000256" key="2">
    <source>
        <dbReference type="RuleBase" id="RU364082"/>
    </source>
</evidence>
<reference evidence="4 5" key="1">
    <citation type="journal article" date="2016" name="Nat. Commun.">
        <title>Thousands of microbial genomes shed light on interconnected biogeochemical processes in an aquifer system.</title>
        <authorList>
            <person name="Anantharaman K."/>
            <person name="Brown C.T."/>
            <person name="Hug L.A."/>
            <person name="Sharon I."/>
            <person name="Castelle C.J."/>
            <person name="Probst A.J."/>
            <person name="Thomas B.C."/>
            <person name="Singh A."/>
            <person name="Wilkins M.J."/>
            <person name="Karaoz U."/>
            <person name="Brodie E.L."/>
            <person name="Williams K.H."/>
            <person name="Hubbard S.S."/>
            <person name="Banfield J.F."/>
        </authorList>
    </citation>
    <scope>NUCLEOTIDE SEQUENCE [LARGE SCALE GENOMIC DNA]</scope>
</reference>
<dbReference type="GO" id="GO:0005829">
    <property type="term" value="C:cytosol"/>
    <property type="evidence" value="ECO:0007669"/>
    <property type="project" value="TreeGrafter"/>
</dbReference>
<dbReference type="PANTHER" id="PTHR10491">
    <property type="entry name" value="DTDP-4-DEHYDRORHAMNOSE REDUCTASE"/>
    <property type="match status" value="1"/>
</dbReference>
<organism evidence="4 5">
    <name type="scientific">Candidatus Kaiserbacteria bacterium RIFOXYD1_FULL_47_14</name>
    <dbReference type="NCBI Taxonomy" id="1798533"/>
    <lineage>
        <taxon>Bacteria</taxon>
        <taxon>Candidatus Kaiseribacteriota</taxon>
    </lineage>
</organism>
<dbReference type="SUPFAM" id="SSF51735">
    <property type="entry name" value="NAD(P)-binding Rossmann-fold domains"/>
    <property type="match status" value="1"/>
</dbReference>
<name>A0A1F6G504_9BACT</name>
<gene>
    <name evidence="4" type="ORF">A2609_02960</name>
</gene>